<reference evidence="2 3" key="1">
    <citation type="submission" date="2020-08" db="EMBL/GenBank/DDBJ databases">
        <authorList>
            <person name="Newling K."/>
            <person name="Davey J."/>
            <person name="Forrester S."/>
        </authorList>
    </citation>
    <scope>NUCLEOTIDE SEQUENCE [LARGE SCALE GENOMIC DNA]</scope>
    <source>
        <strain evidence="3">Crithidia deanei Carvalho (ATCC PRA-265)</strain>
    </source>
</reference>
<dbReference type="SUPFAM" id="SSF52540">
    <property type="entry name" value="P-loop containing nucleoside triphosphate hydrolases"/>
    <property type="match status" value="1"/>
</dbReference>
<evidence type="ECO:0000313" key="2">
    <source>
        <dbReference type="EMBL" id="CAD2220522.1"/>
    </source>
</evidence>
<dbReference type="Gene3D" id="3.40.850.10">
    <property type="entry name" value="Kinesin motor domain"/>
    <property type="match status" value="1"/>
</dbReference>
<dbReference type="InterPro" id="IPR027417">
    <property type="entry name" value="P-loop_NTPase"/>
</dbReference>
<name>A0A7G2CQR2_9TRYP</name>
<dbReference type="InterPro" id="IPR036961">
    <property type="entry name" value="Kinesin_motor_dom_sf"/>
</dbReference>
<sequence length="233" mass="26375">MESIQYFQNYLHHQRDSLGVVSRYVLDMFGFMQAKLSFTQESQVPLRIGFDVCAFEIYNETTKDLVAASMSGTSTVGERKPPLPRRASRTGSLCSSRNSNASNDMWAKKEESTVRLTTFVSKSFDYFQKTAAVEGRASDTPAVVQLKNTERRQLLRKMRRIRTTTLVETIAALQELLFARQCSATEHNAFSSRSHLCINFECFTFSTKENESTRVASPRDELTMASATPMKTT</sequence>
<feature type="compositionally biased region" description="Polar residues" evidence="1">
    <location>
        <begin position="89"/>
        <end position="99"/>
    </location>
</feature>
<protein>
    <recommendedName>
        <fullName evidence="4">Kinesin motor domain containing protein</fullName>
    </recommendedName>
</protein>
<feature type="region of interest" description="Disordered" evidence="1">
    <location>
        <begin position="71"/>
        <end position="99"/>
    </location>
</feature>
<dbReference type="VEuPathDB" id="TriTrypDB:ADEAN_000804400"/>
<feature type="region of interest" description="Disordered" evidence="1">
    <location>
        <begin position="214"/>
        <end position="233"/>
    </location>
</feature>
<organism evidence="2 3">
    <name type="scientific">Angomonas deanei</name>
    <dbReference type="NCBI Taxonomy" id="59799"/>
    <lineage>
        <taxon>Eukaryota</taxon>
        <taxon>Discoba</taxon>
        <taxon>Euglenozoa</taxon>
        <taxon>Kinetoplastea</taxon>
        <taxon>Metakinetoplastina</taxon>
        <taxon>Trypanosomatida</taxon>
        <taxon>Trypanosomatidae</taxon>
        <taxon>Strigomonadinae</taxon>
        <taxon>Angomonas</taxon>
    </lineage>
</organism>
<proteinExistence type="predicted"/>
<evidence type="ECO:0000313" key="3">
    <source>
        <dbReference type="Proteomes" id="UP000515908"/>
    </source>
</evidence>
<keyword evidence="3" id="KW-1185">Reference proteome</keyword>
<evidence type="ECO:0000256" key="1">
    <source>
        <dbReference type="SAM" id="MobiDB-lite"/>
    </source>
</evidence>
<evidence type="ECO:0008006" key="4">
    <source>
        <dbReference type="Google" id="ProtNLM"/>
    </source>
</evidence>
<accession>A0A7G2CQR2</accession>
<dbReference type="AlphaFoldDB" id="A0A7G2CQR2"/>
<dbReference type="EMBL" id="LR877161">
    <property type="protein sequence ID" value="CAD2220522.1"/>
    <property type="molecule type" value="Genomic_DNA"/>
</dbReference>
<gene>
    <name evidence="2" type="ORF">ADEAN_000804400</name>
</gene>
<dbReference type="Proteomes" id="UP000515908">
    <property type="component" value="Chromosome 17"/>
</dbReference>